<dbReference type="GeneID" id="97167883"/>
<accession>A0A059UVS4</accession>
<keyword evidence="3" id="KW-0804">Transcription</keyword>
<dbReference type="SMART" id="SM00419">
    <property type="entry name" value="HTH_CRP"/>
    <property type="match status" value="1"/>
</dbReference>
<organism evidence="4 5">
    <name type="scientific">Pseudomonas putida</name>
    <name type="common">Arthrobacter siderocapsulatus</name>
    <dbReference type="NCBI Taxonomy" id="303"/>
    <lineage>
        <taxon>Bacteria</taxon>
        <taxon>Pseudomonadati</taxon>
        <taxon>Pseudomonadota</taxon>
        <taxon>Gammaproteobacteria</taxon>
        <taxon>Pseudomonadales</taxon>
        <taxon>Pseudomonadaceae</taxon>
        <taxon>Pseudomonas</taxon>
    </lineage>
</organism>
<dbReference type="SUPFAM" id="SSF46785">
    <property type="entry name" value="Winged helix' DNA-binding domain"/>
    <property type="match status" value="1"/>
</dbReference>
<evidence type="ECO:0000256" key="1">
    <source>
        <dbReference type="ARBA" id="ARBA00023015"/>
    </source>
</evidence>
<dbReference type="InterPro" id="IPR050397">
    <property type="entry name" value="Env_Response_Regulators"/>
</dbReference>
<dbReference type="OrthoDB" id="7643467at2"/>
<dbReference type="EMBL" id="RJAI01000026">
    <property type="protein sequence ID" value="RNF89468.1"/>
    <property type="molecule type" value="Genomic_DNA"/>
</dbReference>
<protein>
    <submittedName>
        <fullName evidence="4">Crp/Fnr family transcriptional regulator</fullName>
    </submittedName>
</protein>
<dbReference type="PANTHER" id="PTHR24567">
    <property type="entry name" value="CRP FAMILY TRANSCRIPTIONAL REGULATORY PROTEIN"/>
    <property type="match status" value="1"/>
</dbReference>
<dbReference type="PANTHER" id="PTHR24567:SF75">
    <property type="entry name" value="FUMARATE AND NITRATE REDUCTION REGULATORY PROTEIN"/>
    <property type="match status" value="1"/>
</dbReference>
<dbReference type="SUPFAM" id="SSF51206">
    <property type="entry name" value="cAMP-binding domain-like"/>
    <property type="match status" value="1"/>
</dbReference>
<dbReference type="Gene3D" id="1.10.10.10">
    <property type="entry name" value="Winged helix-like DNA-binding domain superfamily/Winged helix DNA-binding domain"/>
    <property type="match status" value="1"/>
</dbReference>
<evidence type="ECO:0000256" key="2">
    <source>
        <dbReference type="ARBA" id="ARBA00023125"/>
    </source>
</evidence>
<dbReference type="GO" id="GO:0003700">
    <property type="term" value="F:DNA-binding transcription factor activity"/>
    <property type="evidence" value="ECO:0007669"/>
    <property type="project" value="TreeGrafter"/>
</dbReference>
<dbReference type="InterPro" id="IPR036388">
    <property type="entry name" value="WH-like_DNA-bd_sf"/>
</dbReference>
<dbReference type="AlphaFoldDB" id="A0A059UVS4"/>
<dbReference type="InterPro" id="IPR012318">
    <property type="entry name" value="HTH_CRP"/>
</dbReference>
<keyword evidence="2" id="KW-0238">DNA-binding</keyword>
<dbReference type="GO" id="GO:0005829">
    <property type="term" value="C:cytosol"/>
    <property type="evidence" value="ECO:0007669"/>
    <property type="project" value="TreeGrafter"/>
</dbReference>
<dbReference type="InterPro" id="IPR014710">
    <property type="entry name" value="RmlC-like_jellyroll"/>
</dbReference>
<dbReference type="CDD" id="cd00092">
    <property type="entry name" value="HTH_CRP"/>
    <property type="match status" value="1"/>
</dbReference>
<keyword evidence="1" id="KW-0805">Transcription regulation</keyword>
<dbReference type="KEGG" id="ppud:DW66_2590"/>
<evidence type="ECO:0000313" key="4">
    <source>
        <dbReference type="EMBL" id="RNF89468.1"/>
    </source>
</evidence>
<dbReference type="PRINTS" id="PR00034">
    <property type="entry name" value="HTHCRP"/>
</dbReference>
<dbReference type="CDD" id="cd00038">
    <property type="entry name" value="CAP_ED"/>
    <property type="match status" value="1"/>
</dbReference>
<name>A0A059UVS4_PSEPU</name>
<evidence type="ECO:0000313" key="5">
    <source>
        <dbReference type="Proteomes" id="UP000278162"/>
    </source>
</evidence>
<dbReference type="GO" id="GO:0003677">
    <property type="term" value="F:DNA binding"/>
    <property type="evidence" value="ECO:0007669"/>
    <property type="project" value="UniProtKB-KW"/>
</dbReference>
<comment type="caution">
    <text evidence="4">The sequence shown here is derived from an EMBL/GenBank/DDBJ whole genome shotgun (WGS) entry which is preliminary data.</text>
</comment>
<proteinExistence type="predicted"/>
<dbReference type="Gene3D" id="2.60.120.10">
    <property type="entry name" value="Jelly Rolls"/>
    <property type="match status" value="1"/>
</dbReference>
<dbReference type="RefSeq" id="WP_023661500.1">
    <property type="nucleotide sequence ID" value="NZ_CP007620.1"/>
</dbReference>
<evidence type="ECO:0000256" key="3">
    <source>
        <dbReference type="ARBA" id="ARBA00023163"/>
    </source>
</evidence>
<dbReference type="SMART" id="SM00100">
    <property type="entry name" value="cNMP"/>
    <property type="match status" value="1"/>
</dbReference>
<dbReference type="PROSITE" id="PS51063">
    <property type="entry name" value="HTH_CRP_2"/>
    <property type="match status" value="1"/>
</dbReference>
<dbReference type="FunFam" id="1.10.10.10:FF:000028">
    <property type="entry name" value="Fumarate/nitrate reduction transcriptional regulator Fnr"/>
    <property type="match status" value="1"/>
</dbReference>
<gene>
    <name evidence="4" type="ORF">EFK07_10795</name>
</gene>
<dbReference type="InterPro" id="IPR036390">
    <property type="entry name" value="WH_DNA-bd_sf"/>
</dbReference>
<dbReference type="InterPro" id="IPR018490">
    <property type="entry name" value="cNMP-bd_dom_sf"/>
</dbReference>
<dbReference type="Proteomes" id="UP000278162">
    <property type="component" value="Unassembled WGS sequence"/>
</dbReference>
<dbReference type="InterPro" id="IPR000595">
    <property type="entry name" value="cNMP-bd_dom"/>
</dbReference>
<reference evidence="4 5" key="1">
    <citation type="submission" date="2018-10" db="EMBL/GenBank/DDBJ databases">
        <title>An outbreak of IMP-63 producing strain in France.</title>
        <authorList>
            <person name="Bour M."/>
            <person name="Liapis E."/>
            <person name="Plesiat P."/>
        </authorList>
    </citation>
    <scope>NUCLEOTIDE SEQUENCE [LARGE SCALE GENOMIC DNA]</scope>
    <source>
        <strain evidence="4 5">12917</strain>
    </source>
</reference>
<sequence length="273" mass="29808">MTGLLKVTLLDQPAASSPATPIHLKPLTTLCTECRVSGLCLPTGLPVHDNSCLGALIGPRMRIRKGAALFNANDPLTTLYAVRCGSFKTSLNSAEGQGVVINFWMPGDVLGLDAIATEHHVCDAIALEDSEVCPVPYRRLQALARDFPVLQQSLNRLMSREIVREHERVLMLCNLTAEQRLASFLVGLSQRFVSRGYSAHGFMLRMSREDMASYLGLRLETVCRSVARLRALGIVSMRGRLVEILDLPALIALEQGSAEVTPKDTPKAPCSTR</sequence>
<dbReference type="Pfam" id="PF13545">
    <property type="entry name" value="HTH_Crp_2"/>
    <property type="match status" value="1"/>
</dbReference>
<dbReference type="Pfam" id="PF00027">
    <property type="entry name" value="cNMP_binding"/>
    <property type="match status" value="1"/>
</dbReference>